<dbReference type="SUPFAM" id="SSF53335">
    <property type="entry name" value="S-adenosyl-L-methionine-dependent methyltransferases"/>
    <property type="match status" value="1"/>
</dbReference>
<dbReference type="PANTHER" id="PTHR13610">
    <property type="entry name" value="METHYLTRANSFERASE DOMAIN-CONTAINING PROTEIN"/>
    <property type="match status" value="1"/>
</dbReference>
<evidence type="ECO:0000313" key="6">
    <source>
        <dbReference type="Proteomes" id="UP000190797"/>
    </source>
</evidence>
<gene>
    <name evidence="5" type="ORF">BKM31_07415</name>
</gene>
<dbReference type="AlphaFoldDB" id="A0A1V0AJ06"/>
<keyword evidence="3" id="KW-0949">S-adenosyl-L-methionine</keyword>
<organism evidence="5 6">
    <name type="scientific">[Actinomadura] parvosata subsp. kistnae</name>
    <dbReference type="NCBI Taxonomy" id="1909395"/>
    <lineage>
        <taxon>Bacteria</taxon>
        <taxon>Bacillati</taxon>
        <taxon>Actinomycetota</taxon>
        <taxon>Actinomycetes</taxon>
        <taxon>Streptosporangiales</taxon>
        <taxon>Streptosporangiaceae</taxon>
        <taxon>Nonomuraea</taxon>
    </lineage>
</organism>
<dbReference type="EMBL" id="CP017717">
    <property type="protein sequence ID" value="AQZ70204.1"/>
    <property type="molecule type" value="Genomic_DNA"/>
</dbReference>
<evidence type="ECO:0000259" key="4">
    <source>
        <dbReference type="Pfam" id="PF13649"/>
    </source>
</evidence>
<protein>
    <recommendedName>
        <fullName evidence="4">Methyltransferase domain-containing protein</fullName>
    </recommendedName>
</protein>
<dbReference type="Pfam" id="PF13649">
    <property type="entry name" value="Methyltransf_25"/>
    <property type="match status" value="1"/>
</dbReference>
<accession>A0A1V0AJ06</accession>
<dbReference type="CDD" id="cd02440">
    <property type="entry name" value="AdoMet_MTases"/>
    <property type="match status" value="1"/>
</dbReference>
<proteinExistence type="predicted"/>
<dbReference type="InterPro" id="IPR026170">
    <property type="entry name" value="FAM173A/B"/>
</dbReference>
<dbReference type="GO" id="GO:0016279">
    <property type="term" value="F:protein-lysine N-methyltransferase activity"/>
    <property type="evidence" value="ECO:0007669"/>
    <property type="project" value="InterPro"/>
</dbReference>
<dbReference type="KEGG" id="noa:BKM31_07415"/>
<dbReference type="InterPro" id="IPR029063">
    <property type="entry name" value="SAM-dependent_MTases_sf"/>
</dbReference>
<keyword evidence="2" id="KW-0808">Transferase</keyword>
<evidence type="ECO:0000256" key="2">
    <source>
        <dbReference type="ARBA" id="ARBA00022679"/>
    </source>
</evidence>
<dbReference type="InterPro" id="IPR041698">
    <property type="entry name" value="Methyltransf_25"/>
</dbReference>
<dbReference type="Proteomes" id="UP000190797">
    <property type="component" value="Chromosome"/>
</dbReference>
<evidence type="ECO:0000256" key="3">
    <source>
        <dbReference type="ARBA" id="ARBA00022691"/>
    </source>
</evidence>
<evidence type="ECO:0000256" key="1">
    <source>
        <dbReference type="ARBA" id="ARBA00022603"/>
    </source>
</evidence>
<feature type="domain" description="Methyltransferase" evidence="4">
    <location>
        <begin position="106"/>
        <end position="183"/>
    </location>
</feature>
<evidence type="ECO:0000313" key="5">
    <source>
        <dbReference type="EMBL" id="AQZ70204.1"/>
    </source>
</evidence>
<sequence>MPAPRTAVPLLLGALATSAPLALGLEPSGAEVLMMGAGLPVRLRPLRRRLARLMYDQRYGVNTADFADLADFGLDHPERVYYSPAHWGTLRRALPAGEVSHRDVFLDLGAGKGRMVLEAAGRYPFRRVIGVELSPELTEVARANLARTRLRLRAREVEFVSSDVLDYDIPDDVSVVFLNNPFRGRTFAAAMERLLHSADRNPRPITLIYFNPVEEAHLLSTGRFRHLRTVARTVAPWRRRGEAGVFGTTRVYAVTARG</sequence>
<reference evidence="6" key="1">
    <citation type="journal article" date="2017" name="Med. Chem. Commun.">
        <title>Nonomuraea sp. ATCC 55076 harbours the largest actinomycete chromosome to date and the kistamicin biosynthetic gene cluster.</title>
        <authorList>
            <person name="Nazari B."/>
            <person name="Forneris C.C."/>
            <person name="Gibson M.I."/>
            <person name="Moon K."/>
            <person name="Schramma K.R."/>
            <person name="Seyedsayamdost M.R."/>
        </authorList>
    </citation>
    <scope>NUCLEOTIDE SEQUENCE [LARGE SCALE GENOMIC DNA]</scope>
    <source>
        <strain evidence="6">ATCC 55076</strain>
    </source>
</reference>
<dbReference type="GO" id="GO:0032259">
    <property type="term" value="P:methylation"/>
    <property type="evidence" value="ECO:0007669"/>
    <property type="project" value="UniProtKB-KW"/>
</dbReference>
<dbReference type="PANTHER" id="PTHR13610:SF11">
    <property type="entry name" value="METHYLTRANSFERASE DOMAIN-CONTAINING PROTEIN"/>
    <property type="match status" value="1"/>
</dbReference>
<dbReference type="Gene3D" id="3.40.50.150">
    <property type="entry name" value="Vaccinia Virus protein VP39"/>
    <property type="match status" value="1"/>
</dbReference>
<name>A0A1V0AJ06_9ACTN</name>
<dbReference type="STRING" id="1909395.BKM31_07415"/>
<keyword evidence="6" id="KW-1185">Reference proteome</keyword>
<keyword evidence="1" id="KW-0489">Methyltransferase</keyword>